<dbReference type="EMBL" id="BPTR01000001">
    <property type="protein sequence ID" value="GJG26432.1"/>
    <property type="molecule type" value="Genomic_DNA"/>
</dbReference>
<dbReference type="InterPro" id="IPR002022">
    <property type="entry name" value="Pec_lyase"/>
</dbReference>
<feature type="chain" id="PRO_5041223037" description="Pectate lyase domain-containing protein" evidence="3">
    <location>
        <begin position="22"/>
        <end position="403"/>
    </location>
</feature>
<dbReference type="Pfam" id="PF00544">
    <property type="entry name" value="Pectate_lyase_4"/>
    <property type="match status" value="1"/>
</dbReference>
<evidence type="ECO:0000313" key="6">
    <source>
        <dbReference type="Proteomes" id="UP000887043"/>
    </source>
</evidence>
<dbReference type="PANTHER" id="PTHR31683:SF18">
    <property type="entry name" value="PECTATE LYASE 21-RELATED"/>
    <property type="match status" value="1"/>
</dbReference>
<accession>A0AA37HVL9</accession>
<comment type="subcellular location">
    <subcellularLocation>
        <location evidence="2">Secreted</location>
    </subcellularLocation>
</comment>
<feature type="signal peptide" evidence="3">
    <location>
        <begin position="1"/>
        <end position="21"/>
    </location>
</feature>
<gene>
    <name evidence="5" type="ORF">PRRU23_01320</name>
</gene>
<dbReference type="GO" id="GO:0005576">
    <property type="term" value="C:extracellular region"/>
    <property type="evidence" value="ECO:0007669"/>
    <property type="project" value="UniProtKB-SubCell"/>
</dbReference>
<keyword evidence="1 2" id="KW-0456">Lyase</keyword>
<protein>
    <recommendedName>
        <fullName evidence="4">Pectate lyase domain-containing protein</fullName>
    </recommendedName>
</protein>
<dbReference type="PANTHER" id="PTHR31683">
    <property type="entry name" value="PECTATE LYASE 18-RELATED"/>
    <property type="match status" value="1"/>
</dbReference>
<evidence type="ECO:0000256" key="2">
    <source>
        <dbReference type="RuleBase" id="RU361173"/>
    </source>
</evidence>
<evidence type="ECO:0000256" key="1">
    <source>
        <dbReference type="ARBA" id="ARBA00023239"/>
    </source>
</evidence>
<dbReference type="GO" id="GO:0000272">
    <property type="term" value="P:polysaccharide catabolic process"/>
    <property type="evidence" value="ECO:0007669"/>
    <property type="project" value="UniProtKB-KW"/>
</dbReference>
<evidence type="ECO:0000313" key="5">
    <source>
        <dbReference type="EMBL" id="GJG26432.1"/>
    </source>
</evidence>
<dbReference type="SMART" id="SM00656">
    <property type="entry name" value="Amb_all"/>
    <property type="match status" value="1"/>
</dbReference>
<comment type="caution">
    <text evidence="5">The sequence shown here is derived from an EMBL/GenBank/DDBJ whole genome shotgun (WGS) entry which is preliminary data.</text>
</comment>
<sequence>MMNKLLLSAMALLFSALHIQAQTISNAYDDGKPLGWGASVTGSNDENPITVTNYTEFVNACKVTTNKTIYVKGEISFSGSYSLNTSNKTIYGLPGSALVNTNRTDKSKTGILTIKGDNIILRNLTFKSAGAYDIDGNDNITVDGATNVWIDHCDIQDGVDGNLDVVNGADKVCISWTRFRYLIEPLANGSGGSDDHRNCNLIGNSDKNANEDTDKLRVTFKNCWWDEGCHERCPRVRFGKVHIANCLFSSSVVSYCIGYGYKSNIYAEGNAFTSAKAKKTPWKNYATSGSYTDYNITTKDNLGVNEEIQAKSGSEDYWIPSTDYSMSVYDASLVESVVGNEENGAGATLTINEGEAYTTGIETIAVETSLTNEDHAIYNQAGQRVNSNYRGLVIKNGKKYIQK</sequence>
<comment type="similarity">
    <text evidence="2">Belongs to the polysaccharide lyase 1 family.</text>
</comment>
<dbReference type="AlphaFoldDB" id="A0AA37HVL9"/>
<reference evidence="5" key="1">
    <citation type="submission" date="2021-08" db="EMBL/GenBank/DDBJ databases">
        <title>Prevotella lacticifex sp. nov., isolated from rumen of cow.</title>
        <authorList>
            <person name="Shinkai T."/>
            <person name="Ikeyama N."/>
            <person name="Kumagai M."/>
            <person name="Ohmori H."/>
            <person name="Sakamoto M."/>
            <person name="Ohkuma M."/>
            <person name="Mitsumori M."/>
        </authorList>
    </citation>
    <scope>NUCLEOTIDE SEQUENCE</scope>
    <source>
        <strain evidence="5">DSM 11371</strain>
    </source>
</reference>
<name>A0AA37HVL9_SEGBR</name>
<dbReference type="InterPro" id="IPR011050">
    <property type="entry name" value="Pectin_lyase_fold/virulence"/>
</dbReference>
<dbReference type="Proteomes" id="UP000887043">
    <property type="component" value="Unassembled WGS sequence"/>
</dbReference>
<dbReference type="GO" id="GO:0030570">
    <property type="term" value="F:pectate lyase activity"/>
    <property type="evidence" value="ECO:0007669"/>
    <property type="project" value="InterPro"/>
</dbReference>
<dbReference type="InterPro" id="IPR012334">
    <property type="entry name" value="Pectin_lyas_fold"/>
</dbReference>
<proteinExistence type="inferred from homology"/>
<keyword evidence="2" id="KW-0624">Polysaccharide degradation</keyword>
<keyword evidence="2" id="KW-0964">Secreted</keyword>
<keyword evidence="3" id="KW-0732">Signal</keyword>
<dbReference type="RefSeq" id="WP_006281201.1">
    <property type="nucleotide sequence ID" value="NZ_BPTR01000001.1"/>
</dbReference>
<organism evidence="5 6">
    <name type="scientific">Segatella bryantii</name>
    <name type="common">Prevotella bryantii</name>
    <dbReference type="NCBI Taxonomy" id="77095"/>
    <lineage>
        <taxon>Bacteria</taxon>
        <taxon>Pseudomonadati</taxon>
        <taxon>Bacteroidota</taxon>
        <taxon>Bacteroidia</taxon>
        <taxon>Bacteroidales</taxon>
        <taxon>Prevotellaceae</taxon>
        <taxon>Segatella</taxon>
    </lineage>
</organism>
<dbReference type="Gene3D" id="2.160.20.10">
    <property type="entry name" value="Single-stranded right-handed beta-helix, Pectin lyase-like"/>
    <property type="match status" value="1"/>
</dbReference>
<dbReference type="InterPro" id="IPR045032">
    <property type="entry name" value="PEL"/>
</dbReference>
<keyword evidence="2" id="KW-0119">Carbohydrate metabolism</keyword>
<dbReference type="SUPFAM" id="SSF51126">
    <property type="entry name" value="Pectin lyase-like"/>
    <property type="match status" value="1"/>
</dbReference>
<evidence type="ECO:0000256" key="3">
    <source>
        <dbReference type="SAM" id="SignalP"/>
    </source>
</evidence>
<feature type="domain" description="Pectate lyase" evidence="4">
    <location>
        <begin position="44"/>
        <end position="278"/>
    </location>
</feature>
<evidence type="ECO:0000259" key="4">
    <source>
        <dbReference type="SMART" id="SM00656"/>
    </source>
</evidence>